<dbReference type="InterPro" id="IPR027417">
    <property type="entry name" value="P-loop_NTPase"/>
</dbReference>
<keyword evidence="1" id="KW-0749">Sporulation</keyword>
<dbReference type="Pfam" id="PF20438">
    <property type="entry name" value="SpoIVA_middle"/>
    <property type="match status" value="1"/>
</dbReference>
<dbReference type="InterPro" id="IPR046841">
    <property type="entry name" value="SpoIVA_middle"/>
</dbReference>
<dbReference type="NCBIfam" id="TIGR02836">
    <property type="entry name" value="spore_IV_A"/>
    <property type="match status" value="1"/>
</dbReference>
<evidence type="ECO:0000256" key="1">
    <source>
        <dbReference type="PIRNR" id="PIRNR007466"/>
    </source>
</evidence>
<dbReference type="CDD" id="cd00882">
    <property type="entry name" value="Ras_like_GTPase"/>
    <property type="match status" value="1"/>
</dbReference>
<dbReference type="EC" id="3.6.1.-" evidence="1"/>
<gene>
    <name evidence="5" type="primary">spoIVA</name>
    <name evidence="5" type="ORF">LKD47_01495</name>
</gene>
<feature type="domain" description="Sporulation stage IV protein A C-terminal" evidence="4">
    <location>
        <begin position="421"/>
        <end position="495"/>
    </location>
</feature>
<comment type="subcellular location">
    <subcellularLocation>
        <location evidence="1">Cytoplasm</location>
    </subcellularLocation>
</comment>
<dbReference type="GO" id="GO:0016887">
    <property type="term" value="F:ATP hydrolysis activity"/>
    <property type="evidence" value="ECO:0007669"/>
    <property type="project" value="InterPro"/>
</dbReference>
<evidence type="ECO:0000259" key="3">
    <source>
        <dbReference type="Pfam" id="PF20438"/>
    </source>
</evidence>
<evidence type="ECO:0000259" key="4">
    <source>
        <dbReference type="Pfam" id="PF20439"/>
    </source>
</evidence>
<name>A0AAW4WGN2_9FIRM</name>
<dbReference type="Gene3D" id="3.40.50.300">
    <property type="entry name" value="P-loop containing nucleotide triphosphate hydrolases"/>
    <property type="match status" value="1"/>
</dbReference>
<dbReference type="GO" id="GO:0005524">
    <property type="term" value="F:ATP binding"/>
    <property type="evidence" value="ECO:0007669"/>
    <property type="project" value="UniProtKB-KW"/>
</dbReference>
<evidence type="ECO:0000313" key="6">
    <source>
        <dbReference type="Proteomes" id="UP001198893"/>
    </source>
</evidence>
<dbReference type="InterPro" id="IPR046840">
    <property type="entry name" value="SpoIVA_C"/>
</dbReference>
<comment type="caution">
    <text evidence="5">The sequence shown here is derived from an EMBL/GenBank/DDBJ whole genome shotgun (WGS) entry which is preliminary data.</text>
</comment>
<comment type="catalytic activity">
    <reaction evidence="1">
        <text>ATP + H2O = ADP + phosphate + H(+)</text>
        <dbReference type="Rhea" id="RHEA:13065"/>
        <dbReference type="ChEBI" id="CHEBI:15377"/>
        <dbReference type="ChEBI" id="CHEBI:15378"/>
        <dbReference type="ChEBI" id="CHEBI:30616"/>
        <dbReference type="ChEBI" id="CHEBI:43474"/>
        <dbReference type="ChEBI" id="CHEBI:456216"/>
    </reaction>
</comment>
<organism evidence="5 6">
    <name type="scientific">Roseburia amylophila</name>
    <dbReference type="NCBI Taxonomy" id="2981794"/>
    <lineage>
        <taxon>Bacteria</taxon>
        <taxon>Bacillati</taxon>
        <taxon>Bacillota</taxon>
        <taxon>Clostridia</taxon>
        <taxon>Lachnospirales</taxon>
        <taxon>Lachnospiraceae</taxon>
        <taxon>Roseburia</taxon>
    </lineage>
</organism>
<dbReference type="InterPro" id="IPR046842">
    <property type="entry name" value="SpoIVA_ATPase"/>
</dbReference>
<keyword evidence="1" id="KW-0378">Hydrolase</keyword>
<dbReference type="Pfam" id="PF20439">
    <property type="entry name" value="SpoIVA_C"/>
    <property type="match status" value="1"/>
</dbReference>
<dbReference type="SUPFAM" id="SSF52540">
    <property type="entry name" value="P-loop containing nucleoside triphosphate hydrolases"/>
    <property type="match status" value="1"/>
</dbReference>
<dbReference type="InterPro" id="IPR014201">
    <property type="entry name" value="Spore_IV_A"/>
</dbReference>
<reference evidence="5" key="1">
    <citation type="submission" date="2021-10" db="EMBL/GenBank/DDBJ databases">
        <title>Anaerobic single-cell dispensing facilitates the cultivation of human gut bacteria.</title>
        <authorList>
            <person name="Afrizal A."/>
        </authorList>
    </citation>
    <scope>NUCLEOTIDE SEQUENCE</scope>
    <source>
        <strain evidence="5">CLA-AA-H204</strain>
    </source>
</reference>
<dbReference type="Pfam" id="PF09547">
    <property type="entry name" value="SpoIVA_ATPase"/>
    <property type="match status" value="1"/>
</dbReference>
<feature type="domain" description="Stage IV sporulation protein A middle" evidence="3">
    <location>
        <begin position="243"/>
        <end position="420"/>
    </location>
</feature>
<evidence type="ECO:0000259" key="2">
    <source>
        <dbReference type="Pfam" id="PF09547"/>
    </source>
</evidence>
<sequence length="495" mass="55732">MENFNTGTYDMYKDISARTNGEIYIGVIGAVRTGKSSFIKRFMELMVLPFMEDENSRQRAVDEMPQAAQGKTIMTTEPKFIPKDAAKIRLGEDTEVKVRLIDCVGYMVEGATGHLENGVERMVKTPWFEEEIPFTKAAEVGTRKVINDHATIGIVVTADGSFTDIPRENYVKGEEETIKELQRIGKPFVMVLNSVKPYSEETAQLAKELEEKYEVSVFPLNCEQLRKEDVYAVLKGILYEFPVVKMNFFLPKWVEMLEMSHPIKENVVANAGKMLSEVTLIKDLMDYKMAPEGDYISNMMMQAVNLENGTADIRLDIADQYYYENISELTGTEVTGEYQLISMIKELSEKRKEYEKVADAVQSVEMKGYGVVSPKLSDIKMDDPVLIKHGNKFGVKIKAVAPSVHMIRANIETEIAPIVGSEEQANDLIHYIKEGQSTEDGVWGTSIFGKSIGELMEDGIRSKISMMDDESQMKLQDTMQKVVNDNNGGLVCIII</sequence>
<dbReference type="EMBL" id="JAJEQW010000001">
    <property type="protein sequence ID" value="MCC2240977.1"/>
    <property type="molecule type" value="Genomic_DNA"/>
</dbReference>
<dbReference type="AlphaFoldDB" id="A0AAW4WGN2"/>
<proteinExistence type="predicted"/>
<evidence type="ECO:0000313" key="5">
    <source>
        <dbReference type="EMBL" id="MCC2240977.1"/>
    </source>
</evidence>
<dbReference type="RefSeq" id="WP_022242588.1">
    <property type="nucleotide sequence ID" value="NZ_JAJEQW010000001.1"/>
</dbReference>
<feature type="domain" description="Stage IV sporulation protein A ATPase" evidence="2">
    <location>
        <begin position="8"/>
        <end position="242"/>
    </location>
</feature>
<dbReference type="GO" id="GO:0030435">
    <property type="term" value="P:sporulation resulting in formation of a cellular spore"/>
    <property type="evidence" value="ECO:0007669"/>
    <property type="project" value="UniProtKB-KW"/>
</dbReference>
<accession>A0AAW4WGN2</accession>
<dbReference type="Proteomes" id="UP001198893">
    <property type="component" value="Unassembled WGS sequence"/>
</dbReference>
<protein>
    <recommendedName>
        <fullName evidence="1">Stage IV sporulation protein A</fullName>
        <ecNumber evidence="1">3.6.1.-</ecNumber>
    </recommendedName>
    <alternativeName>
        <fullName evidence="1">Coat morphogenetic protein SpoIVA</fullName>
    </alternativeName>
</protein>
<keyword evidence="1" id="KW-0067">ATP-binding</keyword>
<comment type="function">
    <text evidence="1">ATPase. Has a role at an early stage in the morphogenesis of the spore coat.</text>
</comment>
<keyword evidence="1" id="KW-0547">Nucleotide-binding</keyword>
<keyword evidence="1" id="KW-0963">Cytoplasm</keyword>
<dbReference type="PIRSF" id="PIRSF007466">
    <property type="entry name" value="SpoIVA"/>
    <property type="match status" value="1"/>
</dbReference>
<dbReference type="GO" id="GO:0005737">
    <property type="term" value="C:cytoplasm"/>
    <property type="evidence" value="ECO:0007669"/>
    <property type="project" value="UniProtKB-SubCell"/>
</dbReference>